<evidence type="ECO:0000256" key="9">
    <source>
        <dbReference type="SAM" id="MobiDB-lite"/>
    </source>
</evidence>
<feature type="domain" description="Pterin-binding" evidence="10">
    <location>
        <begin position="122"/>
        <end position="376"/>
    </location>
</feature>
<dbReference type="Pfam" id="PF00809">
    <property type="entry name" value="Pterin_bind"/>
    <property type="match status" value="1"/>
</dbReference>
<dbReference type="AlphaFoldDB" id="A0A1S7LN33"/>
<evidence type="ECO:0000256" key="8">
    <source>
        <dbReference type="ARBA" id="ARBA00022909"/>
    </source>
</evidence>
<evidence type="ECO:0000313" key="11">
    <source>
        <dbReference type="EMBL" id="CRH07156.1"/>
    </source>
</evidence>
<dbReference type="PROSITE" id="PS50972">
    <property type="entry name" value="PTERIN_BINDING"/>
    <property type="match status" value="1"/>
</dbReference>
<evidence type="ECO:0000256" key="3">
    <source>
        <dbReference type="ARBA" id="ARBA00004763"/>
    </source>
</evidence>
<protein>
    <recommendedName>
        <fullName evidence="4">dihydropteroate synthase</fullName>
        <ecNumber evidence="4">2.5.1.15</ecNumber>
    </recommendedName>
</protein>
<feature type="region of interest" description="Disordered" evidence="9">
    <location>
        <begin position="101"/>
        <end position="123"/>
    </location>
</feature>
<dbReference type="GO" id="GO:0004156">
    <property type="term" value="F:dihydropteroate synthase activity"/>
    <property type="evidence" value="ECO:0007669"/>
    <property type="project" value="UniProtKB-EC"/>
</dbReference>
<keyword evidence="6" id="KW-0479">Metal-binding</keyword>
<dbReference type="Gene3D" id="3.20.20.20">
    <property type="entry name" value="Dihydropteroate synthase-like"/>
    <property type="match status" value="1"/>
</dbReference>
<keyword evidence="8" id="KW-0289">Folate biosynthesis</keyword>
<dbReference type="CDD" id="cd00739">
    <property type="entry name" value="DHPS"/>
    <property type="match status" value="1"/>
</dbReference>
<evidence type="ECO:0000256" key="6">
    <source>
        <dbReference type="ARBA" id="ARBA00022723"/>
    </source>
</evidence>
<comment type="catalytic activity">
    <reaction evidence="1">
        <text>(7,8-dihydropterin-6-yl)methyl diphosphate + 4-aminobenzoate = 7,8-dihydropteroate + diphosphate</text>
        <dbReference type="Rhea" id="RHEA:19949"/>
        <dbReference type="ChEBI" id="CHEBI:17836"/>
        <dbReference type="ChEBI" id="CHEBI:17839"/>
        <dbReference type="ChEBI" id="CHEBI:33019"/>
        <dbReference type="ChEBI" id="CHEBI:72950"/>
        <dbReference type="EC" id="2.5.1.15"/>
    </reaction>
</comment>
<dbReference type="InterPro" id="IPR011005">
    <property type="entry name" value="Dihydropteroate_synth-like_sf"/>
</dbReference>
<evidence type="ECO:0000256" key="1">
    <source>
        <dbReference type="ARBA" id="ARBA00000012"/>
    </source>
</evidence>
<dbReference type="GO" id="GO:0046656">
    <property type="term" value="P:folic acid biosynthetic process"/>
    <property type="evidence" value="ECO:0007669"/>
    <property type="project" value="UniProtKB-KW"/>
</dbReference>
<organism evidence="11">
    <name type="scientific">Magnetococcus massalia (strain MO-1)</name>
    <dbReference type="NCBI Taxonomy" id="451514"/>
    <lineage>
        <taxon>Bacteria</taxon>
        <taxon>Pseudomonadati</taxon>
        <taxon>Pseudomonadota</taxon>
        <taxon>Magnetococcia</taxon>
        <taxon>Magnetococcales</taxon>
        <taxon>Magnetococcaceae</taxon>
        <taxon>Magnetococcus</taxon>
    </lineage>
</organism>
<sequence length="385" mass="42249">MQCHGIITPQMGASGAHFFLPSAESQAPHLPWKIRLFPWLEAWDPWLPDSLTISEPSWGRMASGWMTQPTFEAFVQQLFLTPAQPASMALHRAWQQHQASLKPLQLPTTRPQAPKSPPLDRPVVMGIVNTTPDSFSDGGHYHNSHAAIDHALKLADEGADILDIGGESSRPGAQTIPLEEELKRVIPVIREVSKQCNLPISIDTVKAGVMSAALEAGASIINDISALTAENNALQVARESQAPVVLMHRLDSSDVMQEDPRYEDCVAEISYYLEQRIAWCEENGLKASQLIVDPGLGFGKTLDHNLALLRELGAFRGLGCTLLLGLSRKRMVAELSGIKKAADRDLPSHLFAAEGIRNGAHWVRVHDVAGARVMVDSQWRSMLHC</sequence>
<accession>A0A1S7LN33</accession>
<dbReference type="InterPro" id="IPR045031">
    <property type="entry name" value="DHP_synth-like"/>
</dbReference>
<dbReference type="PANTHER" id="PTHR20941:SF1">
    <property type="entry name" value="FOLIC ACID SYNTHESIS PROTEIN FOL1"/>
    <property type="match status" value="1"/>
</dbReference>
<evidence type="ECO:0000256" key="4">
    <source>
        <dbReference type="ARBA" id="ARBA00012458"/>
    </source>
</evidence>
<keyword evidence="5 11" id="KW-0808">Transferase</keyword>
<name>A0A1S7LN33_MAGMO</name>
<evidence type="ECO:0000256" key="5">
    <source>
        <dbReference type="ARBA" id="ARBA00022679"/>
    </source>
</evidence>
<comment type="cofactor">
    <cofactor evidence="2">
        <name>Mg(2+)</name>
        <dbReference type="ChEBI" id="CHEBI:18420"/>
    </cofactor>
</comment>
<dbReference type="SUPFAM" id="SSF51717">
    <property type="entry name" value="Dihydropteroate synthetase-like"/>
    <property type="match status" value="1"/>
</dbReference>
<dbReference type="NCBIfam" id="TIGR01496">
    <property type="entry name" value="DHPS"/>
    <property type="match status" value="1"/>
</dbReference>
<dbReference type="InterPro" id="IPR006390">
    <property type="entry name" value="DHP_synth_dom"/>
</dbReference>
<dbReference type="GO" id="GO:0046872">
    <property type="term" value="F:metal ion binding"/>
    <property type="evidence" value="ECO:0007669"/>
    <property type="project" value="UniProtKB-KW"/>
</dbReference>
<dbReference type="GO" id="GO:0005829">
    <property type="term" value="C:cytosol"/>
    <property type="evidence" value="ECO:0007669"/>
    <property type="project" value="TreeGrafter"/>
</dbReference>
<reference evidence="11" key="1">
    <citation type="submission" date="2015-04" db="EMBL/GenBank/DDBJ databases">
        <authorList>
            <person name="Syromyatnikov M.Y."/>
            <person name="Popov V.N."/>
        </authorList>
    </citation>
    <scope>NUCLEOTIDE SEQUENCE</scope>
    <source>
        <strain evidence="11">MO-1</strain>
    </source>
</reference>
<evidence type="ECO:0000259" key="10">
    <source>
        <dbReference type="PROSITE" id="PS50972"/>
    </source>
</evidence>
<dbReference type="PROSITE" id="PS00792">
    <property type="entry name" value="DHPS_1"/>
    <property type="match status" value="1"/>
</dbReference>
<dbReference type="GO" id="GO:0046654">
    <property type="term" value="P:tetrahydrofolate biosynthetic process"/>
    <property type="evidence" value="ECO:0007669"/>
    <property type="project" value="TreeGrafter"/>
</dbReference>
<evidence type="ECO:0000256" key="7">
    <source>
        <dbReference type="ARBA" id="ARBA00022842"/>
    </source>
</evidence>
<dbReference type="EMBL" id="LO017727">
    <property type="protein sequence ID" value="CRH07156.1"/>
    <property type="molecule type" value="Genomic_DNA"/>
</dbReference>
<evidence type="ECO:0000256" key="2">
    <source>
        <dbReference type="ARBA" id="ARBA00001946"/>
    </source>
</evidence>
<comment type="pathway">
    <text evidence="3">Cofactor biosynthesis; tetrahydrofolate biosynthesis; 7,8-dihydrofolate from 2-amino-4-hydroxy-6-hydroxymethyl-7,8-dihydropteridine diphosphate and 4-aminobenzoate: step 1/2.</text>
</comment>
<gene>
    <name evidence="11" type="ORF">MAGMO_3010</name>
</gene>
<proteinExistence type="predicted"/>
<keyword evidence="7" id="KW-0460">Magnesium</keyword>
<dbReference type="PROSITE" id="PS00793">
    <property type="entry name" value="DHPS_2"/>
    <property type="match status" value="1"/>
</dbReference>
<dbReference type="PANTHER" id="PTHR20941">
    <property type="entry name" value="FOLATE SYNTHESIS PROTEINS"/>
    <property type="match status" value="1"/>
</dbReference>
<dbReference type="InterPro" id="IPR000489">
    <property type="entry name" value="Pterin-binding_dom"/>
</dbReference>
<dbReference type="EC" id="2.5.1.15" evidence="4"/>